<sequence>MSAEQEKIIRPMANFPPSIWGDQFLVISINIHIICIPYTMSAEQEKIIRPIANFPPCIWGDQFLVYDQMKQEEKNATEQVVEELKHEVRKTFANLYVEAEHANLLKLVDSIQRLGIGYYFEEEIDKALQHVYDAYGDKWNGGCISLWFRLMRQKGFFVSCDIMNNYKDNDGAFKEKFANDVEEMLNLYEATFLRVPGEVILEDALTFTRARLDNMAKDPECFNNMFSTEIQRALKQPIRKRLPRLEAIHYIPFYQQQASHNKSLLKLAKLGFELLQLLHKKELSQLSKWWKAFDVPKNYPYARNRLVECYFWAQGVYFEPEYSQSRIFLAKTLAVATILDDTYDAYGIYEELMILTEAIERWSTECLDMLPEYMKQVYQMVLDLDNDMEEFMSKNGKAHHLIYWKEAMKEYIGSYMAEAKWRKEGYTPTPEEHTSVALISCGYKFLLITSLVGMGDIITDESFKWALAFPPLVKASCTLCRFQDDIVTHKEEQERNHVASSVECYVKEFDFSEEHVIDLFIKKVESAWADMNLESLVCKDVPMPLIMRVINFARVIEVLYKYQDNFTHVKEELQYHVKSLLIDSMSK</sequence>
<dbReference type="EC" id="4.2.3.23" evidence="3"/>
<dbReference type="OMA" id="YYSYARI"/>
<dbReference type="EMBL" id="CM007891">
    <property type="protein sequence ID" value="OTG34139.1"/>
    <property type="molecule type" value="Genomic_DNA"/>
</dbReference>
<dbReference type="InterPro" id="IPR008949">
    <property type="entry name" value="Isoprenoid_synthase_dom_sf"/>
</dbReference>
<accession>A0A251VFU6</accession>
<reference evidence="9" key="1">
    <citation type="journal article" date="2017" name="Nature">
        <title>The sunflower genome provides insights into oil metabolism, flowering and Asterid evolution.</title>
        <authorList>
            <person name="Badouin H."/>
            <person name="Gouzy J."/>
            <person name="Grassa C.J."/>
            <person name="Murat F."/>
            <person name="Staton S.E."/>
            <person name="Cottret L."/>
            <person name="Lelandais-Briere C."/>
            <person name="Owens G.L."/>
            <person name="Carrere S."/>
            <person name="Mayjonade B."/>
            <person name="Legrand L."/>
            <person name="Gill N."/>
            <person name="Kane N.C."/>
            <person name="Bowers J.E."/>
            <person name="Hubner S."/>
            <person name="Bellec A."/>
            <person name="Berard A."/>
            <person name="Berges H."/>
            <person name="Blanchet N."/>
            <person name="Boniface M.C."/>
            <person name="Brunel D."/>
            <person name="Catrice O."/>
            <person name="Chaidir N."/>
            <person name="Claudel C."/>
            <person name="Donnadieu C."/>
            <person name="Faraut T."/>
            <person name="Fievet G."/>
            <person name="Helmstetter N."/>
            <person name="King M."/>
            <person name="Knapp S.J."/>
            <person name="Lai Z."/>
            <person name="Le Paslier M.C."/>
            <person name="Lippi Y."/>
            <person name="Lorenzon L."/>
            <person name="Mandel J.R."/>
            <person name="Marage G."/>
            <person name="Marchand G."/>
            <person name="Marquand E."/>
            <person name="Bret-Mestries E."/>
            <person name="Morien E."/>
            <person name="Nambeesan S."/>
            <person name="Nguyen T."/>
            <person name="Pegot-Espagnet P."/>
            <person name="Pouilly N."/>
            <person name="Raftis F."/>
            <person name="Sallet E."/>
            <person name="Schiex T."/>
            <person name="Thomas J."/>
            <person name="Vandecasteele C."/>
            <person name="Vares D."/>
            <person name="Vear F."/>
            <person name="Vautrin S."/>
            <person name="Crespi M."/>
            <person name="Mangin B."/>
            <person name="Burke J.M."/>
            <person name="Salse J."/>
            <person name="Munos S."/>
            <person name="Vincourt P."/>
            <person name="Rieseberg L.H."/>
            <person name="Langlade N.B."/>
        </authorList>
    </citation>
    <scope>NUCLEOTIDE SEQUENCE [LARGE SCALE GENOMIC DNA]</scope>
    <source>
        <strain evidence="9">cv. SF193</strain>
    </source>
</reference>
<evidence type="ECO:0000256" key="3">
    <source>
        <dbReference type="ARBA" id="ARBA00038973"/>
    </source>
</evidence>
<feature type="domain" description="Terpene synthase metal-binding" evidence="7">
    <location>
        <begin position="293"/>
        <end position="530"/>
    </location>
</feature>
<gene>
    <name evidence="8" type="ORF">HannXRQ_Chr02g0042441</name>
</gene>
<dbReference type="CDD" id="cd00684">
    <property type="entry name" value="Terpene_cyclase_plant_C1"/>
    <property type="match status" value="1"/>
</dbReference>
<dbReference type="InterPro" id="IPR034741">
    <property type="entry name" value="Terpene_cyclase-like_1_C"/>
</dbReference>
<evidence type="ECO:0000256" key="1">
    <source>
        <dbReference type="ARBA" id="ARBA00001946"/>
    </source>
</evidence>
<dbReference type="SUPFAM" id="SSF48239">
    <property type="entry name" value="Terpenoid cyclases/Protein prenyltransferases"/>
    <property type="match status" value="1"/>
</dbReference>
<keyword evidence="8" id="KW-0808">Transferase</keyword>
<dbReference type="SFLD" id="SFLDS00005">
    <property type="entry name" value="Isoprenoid_Synthase_Type_I"/>
    <property type="match status" value="1"/>
</dbReference>
<dbReference type="InterPro" id="IPR001906">
    <property type="entry name" value="Terpene_synth_N"/>
</dbReference>
<dbReference type="FunFam" id="1.50.10.130:FF:000001">
    <property type="entry name" value="Isoprene synthase, chloroplastic"/>
    <property type="match status" value="1"/>
</dbReference>
<keyword evidence="2" id="KW-0479">Metal-binding</keyword>
<evidence type="ECO:0000259" key="7">
    <source>
        <dbReference type="Pfam" id="PF03936"/>
    </source>
</evidence>
<dbReference type="SUPFAM" id="SSF48576">
    <property type="entry name" value="Terpenoid synthases"/>
    <property type="match status" value="1"/>
</dbReference>
<dbReference type="InterPro" id="IPR036965">
    <property type="entry name" value="Terpene_synth_N_sf"/>
</dbReference>
<dbReference type="GO" id="GO:0000287">
    <property type="term" value="F:magnesium ion binding"/>
    <property type="evidence" value="ECO:0007669"/>
    <property type="project" value="InterPro"/>
</dbReference>
<dbReference type="Proteomes" id="UP000215914">
    <property type="component" value="Chromosome 2"/>
</dbReference>
<keyword evidence="9" id="KW-1185">Reference proteome</keyword>
<evidence type="ECO:0000313" key="9">
    <source>
        <dbReference type="Proteomes" id="UP000215914"/>
    </source>
</evidence>
<dbReference type="GO" id="GO:0034005">
    <property type="term" value="F:germacrene-A synthase activity"/>
    <property type="evidence" value="ECO:0007669"/>
    <property type="project" value="UniProtKB-EC"/>
</dbReference>
<comment type="function">
    <text evidence="5">Sesquiterpene synthase involved in germacrene A biosynthesis. Germacrene A is a precursor of several sesquiterpene lactones.</text>
</comment>
<dbReference type="GO" id="GO:0016740">
    <property type="term" value="F:transferase activity"/>
    <property type="evidence" value="ECO:0007669"/>
    <property type="project" value="UniProtKB-KW"/>
</dbReference>
<name>A0A251VFU6_HELAN</name>
<proteinExistence type="predicted"/>
<evidence type="ECO:0000313" key="8">
    <source>
        <dbReference type="EMBL" id="OTG34139.1"/>
    </source>
</evidence>
<feature type="domain" description="Terpene synthase N-terminal" evidence="6">
    <location>
        <begin position="58"/>
        <end position="234"/>
    </location>
</feature>
<dbReference type="GO" id="GO:0046246">
    <property type="term" value="P:terpene biosynthetic process"/>
    <property type="evidence" value="ECO:0000318"/>
    <property type="project" value="GO_Central"/>
</dbReference>
<dbReference type="Gene3D" id="1.10.600.10">
    <property type="entry name" value="Farnesyl Diphosphate Synthase"/>
    <property type="match status" value="1"/>
</dbReference>
<dbReference type="PANTHER" id="PTHR31225:SF195">
    <property type="entry name" value="TERPENOID CYCLASES_PROTEIN PRENYLTRANSFERASE ALPHA-ALPHA TOROID-RELATED"/>
    <property type="match status" value="1"/>
</dbReference>
<evidence type="ECO:0000256" key="5">
    <source>
        <dbReference type="ARBA" id="ARBA00058144"/>
    </source>
</evidence>
<dbReference type="Pfam" id="PF03936">
    <property type="entry name" value="Terpene_synth_C"/>
    <property type="match status" value="1"/>
</dbReference>
<dbReference type="SFLD" id="SFLDG01019">
    <property type="entry name" value="Terpene_Cyclase_Like_1_C_Termi"/>
    <property type="match status" value="1"/>
</dbReference>
<dbReference type="InParanoid" id="A0A251VFU6"/>
<dbReference type="GO" id="GO:0016102">
    <property type="term" value="P:diterpenoid biosynthetic process"/>
    <property type="evidence" value="ECO:0007669"/>
    <property type="project" value="InterPro"/>
</dbReference>
<dbReference type="GO" id="GO:0010333">
    <property type="term" value="F:terpene synthase activity"/>
    <property type="evidence" value="ECO:0000318"/>
    <property type="project" value="GO_Central"/>
</dbReference>
<dbReference type="InterPro" id="IPR044814">
    <property type="entry name" value="Terpene_cyclase_plant_C1"/>
</dbReference>
<dbReference type="AlphaFoldDB" id="A0A251VFU6"/>
<dbReference type="InterPro" id="IPR005630">
    <property type="entry name" value="Terpene_synthase_metal-bd"/>
</dbReference>
<dbReference type="Gene3D" id="1.50.10.130">
    <property type="entry name" value="Terpene synthase, N-terminal domain"/>
    <property type="match status" value="1"/>
</dbReference>
<dbReference type="InterPro" id="IPR050148">
    <property type="entry name" value="Terpene_synthase-like"/>
</dbReference>
<organism evidence="8 9">
    <name type="scientific">Helianthus annuus</name>
    <name type="common">Common sunflower</name>
    <dbReference type="NCBI Taxonomy" id="4232"/>
    <lineage>
        <taxon>Eukaryota</taxon>
        <taxon>Viridiplantae</taxon>
        <taxon>Streptophyta</taxon>
        <taxon>Embryophyta</taxon>
        <taxon>Tracheophyta</taxon>
        <taxon>Spermatophyta</taxon>
        <taxon>Magnoliopsida</taxon>
        <taxon>eudicotyledons</taxon>
        <taxon>Gunneridae</taxon>
        <taxon>Pentapetalae</taxon>
        <taxon>asterids</taxon>
        <taxon>campanulids</taxon>
        <taxon>Asterales</taxon>
        <taxon>Asteraceae</taxon>
        <taxon>Asteroideae</taxon>
        <taxon>Heliantheae alliance</taxon>
        <taxon>Heliantheae</taxon>
        <taxon>Helianthus</taxon>
    </lineage>
</organism>
<dbReference type="InterPro" id="IPR008930">
    <property type="entry name" value="Terpenoid_cyclase/PrenylTrfase"/>
</dbReference>
<dbReference type="Pfam" id="PF01397">
    <property type="entry name" value="Terpene_synth"/>
    <property type="match status" value="1"/>
</dbReference>
<comment type="cofactor">
    <cofactor evidence="1">
        <name>Mg(2+)</name>
        <dbReference type="ChEBI" id="CHEBI:18420"/>
    </cofactor>
</comment>
<dbReference type="FunFam" id="1.10.600.10:FF:000007">
    <property type="entry name" value="Isoprene synthase, chloroplastic"/>
    <property type="match status" value="1"/>
</dbReference>
<evidence type="ECO:0000256" key="4">
    <source>
        <dbReference type="ARBA" id="ARBA00052685"/>
    </source>
</evidence>
<protein>
    <recommendedName>
        <fullName evidence="3">germacrene-A synthase</fullName>
        <ecNumber evidence="3">4.2.3.23</ecNumber>
    </recommendedName>
</protein>
<dbReference type="PANTHER" id="PTHR31225">
    <property type="entry name" value="OS04G0344100 PROTEIN-RELATED"/>
    <property type="match status" value="1"/>
</dbReference>
<comment type="catalytic activity">
    <reaction evidence="4">
        <text>(2E,6E)-farnesyl diphosphate = (+)-(R)-germacrene A + diphosphate</text>
        <dbReference type="Rhea" id="RHEA:12516"/>
        <dbReference type="ChEBI" id="CHEBI:33019"/>
        <dbReference type="ChEBI" id="CHEBI:41595"/>
        <dbReference type="ChEBI" id="CHEBI:175763"/>
        <dbReference type="EC" id="4.2.3.23"/>
    </reaction>
    <physiologicalReaction direction="left-to-right" evidence="4">
        <dbReference type="Rhea" id="RHEA:12517"/>
    </physiologicalReaction>
</comment>
<evidence type="ECO:0000256" key="2">
    <source>
        <dbReference type="ARBA" id="ARBA00022723"/>
    </source>
</evidence>
<evidence type="ECO:0000259" key="6">
    <source>
        <dbReference type="Pfam" id="PF01397"/>
    </source>
</evidence>